<evidence type="ECO:0000313" key="1">
    <source>
        <dbReference type="EMBL" id="ETX05025.1"/>
    </source>
</evidence>
<dbReference type="InterPro" id="IPR027417">
    <property type="entry name" value="P-loop_NTPase"/>
</dbReference>
<keyword evidence="2" id="KW-1185">Reference proteome</keyword>
<reference evidence="1 2" key="1">
    <citation type="journal article" date="2014" name="Nature">
        <title>An environmental bacterial taxon with a large and distinct metabolic repertoire.</title>
        <authorList>
            <person name="Wilson M.C."/>
            <person name="Mori T."/>
            <person name="Ruckert C."/>
            <person name="Uria A.R."/>
            <person name="Helf M.J."/>
            <person name="Takada K."/>
            <person name="Gernert C."/>
            <person name="Steffens U.A."/>
            <person name="Heycke N."/>
            <person name="Schmitt S."/>
            <person name="Rinke C."/>
            <person name="Helfrich E.J."/>
            <person name="Brachmann A.O."/>
            <person name="Gurgui C."/>
            <person name="Wakimoto T."/>
            <person name="Kracht M."/>
            <person name="Crusemann M."/>
            <person name="Hentschel U."/>
            <person name="Abe I."/>
            <person name="Matsunaga S."/>
            <person name="Kalinowski J."/>
            <person name="Takeyama H."/>
            <person name="Piel J."/>
        </authorList>
    </citation>
    <scope>NUCLEOTIDE SEQUENCE [LARGE SCALE GENOMIC DNA]</scope>
    <source>
        <strain evidence="2">TSY2</strain>
    </source>
</reference>
<evidence type="ECO:0008006" key="3">
    <source>
        <dbReference type="Google" id="ProtNLM"/>
    </source>
</evidence>
<evidence type="ECO:0000313" key="2">
    <source>
        <dbReference type="Proteomes" id="UP000019140"/>
    </source>
</evidence>
<dbReference type="SUPFAM" id="SSF52540">
    <property type="entry name" value="P-loop containing nucleoside triphosphate hydrolases"/>
    <property type="match status" value="1"/>
</dbReference>
<accession>W4M4A7</accession>
<dbReference type="PATRIC" id="fig|1429439.4.peg.4320"/>
<dbReference type="HOGENOM" id="CLU_1567829_0_0_7"/>
<proteinExistence type="predicted"/>
<dbReference type="AlphaFoldDB" id="W4M4A7"/>
<dbReference type="Proteomes" id="UP000019140">
    <property type="component" value="Unassembled WGS sequence"/>
</dbReference>
<comment type="caution">
    <text evidence="1">The sequence shown here is derived from an EMBL/GenBank/DDBJ whole genome shotgun (WGS) entry which is preliminary data.</text>
</comment>
<gene>
    <name evidence="1" type="ORF">ETSY2_25425</name>
</gene>
<organism evidence="1 2">
    <name type="scientific">Candidatus Entotheonella gemina</name>
    <dbReference type="NCBI Taxonomy" id="1429439"/>
    <lineage>
        <taxon>Bacteria</taxon>
        <taxon>Pseudomonadati</taxon>
        <taxon>Nitrospinota/Tectimicrobiota group</taxon>
        <taxon>Candidatus Tectimicrobiota</taxon>
        <taxon>Candidatus Entotheonellia</taxon>
        <taxon>Candidatus Entotheonellales</taxon>
        <taxon>Candidatus Entotheonellaceae</taxon>
        <taxon>Candidatus Entotheonella</taxon>
    </lineage>
</organism>
<protein>
    <recommendedName>
        <fullName evidence="3">ATPase AAA-type core domain-containing protein</fullName>
    </recommendedName>
</protein>
<sequence length="170" mass="19075">MIHLWALEASRPLVMFLDEIDALENDVLISVLHQLRSGHIYRPQAFPASLALIGLRDVRDYKVASGGSHRLGTPSPFNIAVRAIMLRNFTAAETQSLLQQHTDETGQRFISETREAIFDLTQGQPWLANALAKVAVEELVTDLTQPVTLVHIEQALELLIQRRQTRMALS</sequence>
<name>W4M4A7_9BACT</name>
<dbReference type="EMBL" id="AZHX01001059">
    <property type="protein sequence ID" value="ETX05025.1"/>
    <property type="molecule type" value="Genomic_DNA"/>
</dbReference>